<accession>A0A3G9JDR2</accession>
<gene>
    <name evidence="1" type="ORF">Back11_44580</name>
</gene>
<evidence type="ECO:0000313" key="2">
    <source>
        <dbReference type="Proteomes" id="UP000275368"/>
    </source>
</evidence>
<dbReference type="AlphaFoldDB" id="A0A3G9JDR2"/>
<dbReference type="KEGG" id="pbk:Back11_44580"/>
<dbReference type="InterPro" id="IPR036388">
    <property type="entry name" value="WH-like_DNA-bd_sf"/>
</dbReference>
<evidence type="ECO:0000313" key="1">
    <source>
        <dbReference type="EMBL" id="BBH23113.1"/>
    </source>
</evidence>
<dbReference type="SUPFAM" id="SSF46785">
    <property type="entry name" value="Winged helix' DNA-binding domain"/>
    <property type="match status" value="1"/>
</dbReference>
<dbReference type="EMBL" id="AP019308">
    <property type="protein sequence ID" value="BBH23113.1"/>
    <property type="molecule type" value="Genomic_DNA"/>
</dbReference>
<proteinExistence type="predicted"/>
<dbReference type="InterPro" id="IPR036390">
    <property type="entry name" value="WH_DNA-bd_sf"/>
</dbReference>
<protein>
    <submittedName>
        <fullName evidence="1">Uncharacterized protein</fullName>
    </submittedName>
</protein>
<organism evidence="1 2">
    <name type="scientific">Paenibacillus baekrokdamisoli</name>
    <dbReference type="NCBI Taxonomy" id="1712516"/>
    <lineage>
        <taxon>Bacteria</taxon>
        <taxon>Bacillati</taxon>
        <taxon>Bacillota</taxon>
        <taxon>Bacilli</taxon>
        <taxon>Bacillales</taxon>
        <taxon>Paenibacillaceae</taxon>
        <taxon>Paenibacillus</taxon>
    </lineage>
</organism>
<dbReference type="OrthoDB" id="2354672at2"/>
<reference evidence="1 2" key="1">
    <citation type="submission" date="2018-11" db="EMBL/GenBank/DDBJ databases">
        <title>Complete genome sequence of Paenibacillus baekrokdamisoli strain KCTC 33723.</title>
        <authorList>
            <person name="Kang S.W."/>
            <person name="Lee K.C."/>
            <person name="Kim K.K."/>
            <person name="Kim J.S."/>
            <person name="Kim D.S."/>
            <person name="Ko S.H."/>
            <person name="Yang S.H."/>
            <person name="Lee J.S."/>
        </authorList>
    </citation>
    <scope>NUCLEOTIDE SEQUENCE [LARGE SCALE GENOMIC DNA]</scope>
    <source>
        <strain evidence="1 2">KCTC 33723</strain>
    </source>
</reference>
<sequence>MDERGEMSRKKAPKLKIKEMIVLIYLHEKGSDYAHKSLQTLLSLNFRELDGIIQNLRKDDYIEYTSSSGYLVTNKGKEFLLQHDLSDISVIKLLNEENRKYIQMGSNFSEIYIPRDFHLKL</sequence>
<name>A0A3G9JDR2_9BACL</name>
<dbReference type="Gene3D" id="1.10.10.10">
    <property type="entry name" value="Winged helix-like DNA-binding domain superfamily/Winged helix DNA-binding domain"/>
    <property type="match status" value="1"/>
</dbReference>
<dbReference type="RefSeq" id="WP_125662256.1">
    <property type="nucleotide sequence ID" value="NZ_AP019308.1"/>
</dbReference>
<keyword evidence="2" id="KW-1185">Reference proteome</keyword>
<dbReference type="Proteomes" id="UP000275368">
    <property type="component" value="Chromosome"/>
</dbReference>